<name>A0A1H9RIX6_9PSEU</name>
<dbReference type="AlphaFoldDB" id="A0A1H9RIX6"/>
<reference evidence="3" key="1">
    <citation type="submission" date="2016-10" db="EMBL/GenBank/DDBJ databases">
        <authorList>
            <person name="Varghese N."/>
            <person name="Submissions S."/>
        </authorList>
    </citation>
    <scope>NUCLEOTIDE SEQUENCE [LARGE SCALE GENOMIC DNA]</scope>
    <source>
        <strain evidence="3">CGMCC 4.3525</strain>
    </source>
</reference>
<dbReference type="PRINTS" id="PR00111">
    <property type="entry name" value="ABHYDROLASE"/>
</dbReference>
<organism evidence="2 3">
    <name type="scientific">Lentzea xinjiangensis</name>
    <dbReference type="NCBI Taxonomy" id="402600"/>
    <lineage>
        <taxon>Bacteria</taxon>
        <taxon>Bacillati</taxon>
        <taxon>Actinomycetota</taxon>
        <taxon>Actinomycetes</taxon>
        <taxon>Pseudonocardiales</taxon>
        <taxon>Pseudonocardiaceae</taxon>
        <taxon>Lentzea</taxon>
    </lineage>
</organism>
<dbReference type="Pfam" id="PF00561">
    <property type="entry name" value="Abhydrolase_1"/>
    <property type="match status" value="1"/>
</dbReference>
<protein>
    <submittedName>
        <fullName evidence="2">Pimeloyl-ACP methyl ester carboxylesterase</fullName>
    </submittedName>
</protein>
<dbReference type="PANTHER" id="PTHR43689:SF8">
    <property type="entry name" value="ALPHA_BETA-HYDROLASES SUPERFAMILY PROTEIN"/>
    <property type="match status" value="1"/>
</dbReference>
<sequence>MPHEQRRPRRERWDEVSGRPVRSVEAGWERTQGPLVVIVPGLGALGYLVDTVDACAGWARTVLLDVPGFGHRGPGACAPEVPAIAETVSAWLTRVTEVPVVLMGHSTGAQAALHVAAAHPDRVAALALLGPTFPPEQRVLAGAAQGFVRNFLHEPPSLVPATVPDYLRGGPRAIARFVRSAQHDEPERTITGVRCPVLLARGQHDAFVPRVWLDRLTAAAPDGRSTTVPGAHTFPFRRGQLTADLIASAAALRR</sequence>
<dbReference type="EMBL" id="FOFR01000014">
    <property type="protein sequence ID" value="SER72495.1"/>
    <property type="molecule type" value="Genomic_DNA"/>
</dbReference>
<dbReference type="RefSeq" id="WP_089955656.1">
    <property type="nucleotide sequence ID" value="NZ_FOFR01000014.1"/>
</dbReference>
<accession>A0A1H9RIX6</accession>
<dbReference type="STRING" id="402600.SAMN05216188_114169"/>
<dbReference type="InterPro" id="IPR000073">
    <property type="entry name" value="AB_hydrolase_1"/>
</dbReference>
<dbReference type="InterPro" id="IPR029058">
    <property type="entry name" value="AB_hydrolase_fold"/>
</dbReference>
<dbReference type="SUPFAM" id="SSF53474">
    <property type="entry name" value="alpha/beta-Hydrolases"/>
    <property type="match status" value="1"/>
</dbReference>
<proteinExistence type="predicted"/>
<dbReference type="Gene3D" id="3.40.50.1820">
    <property type="entry name" value="alpha/beta hydrolase"/>
    <property type="match status" value="1"/>
</dbReference>
<evidence type="ECO:0000259" key="1">
    <source>
        <dbReference type="Pfam" id="PF00561"/>
    </source>
</evidence>
<evidence type="ECO:0000313" key="3">
    <source>
        <dbReference type="Proteomes" id="UP000199352"/>
    </source>
</evidence>
<dbReference type="Proteomes" id="UP000199352">
    <property type="component" value="Unassembled WGS sequence"/>
</dbReference>
<dbReference type="GO" id="GO:0003824">
    <property type="term" value="F:catalytic activity"/>
    <property type="evidence" value="ECO:0007669"/>
    <property type="project" value="UniProtKB-ARBA"/>
</dbReference>
<keyword evidence="3" id="KW-1185">Reference proteome</keyword>
<feature type="domain" description="AB hydrolase-1" evidence="1">
    <location>
        <begin position="34"/>
        <end position="145"/>
    </location>
</feature>
<dbReference type="OrthoDB" id="9769541at2"/>
<gene>
    <name evidence="2" type="ORF">SAMN05216188_114169</name>
</gene>
<dbReference type="PANTHER" id="PTHR43689">
    <property type="entry name" value="HYDROLASE"/>
    <property type="match status" value="1"/>
</dbReference>
<evidence type="ECO:0000313" key="2">
    <source>
        <dbReference type="EMBL" id="SER72495.1"/>
    </source>
</evidence>